<dbReference type="RefSeq" id="WP_142809276.1">
    <property type="nucleotide sequence ID" value="NZ_CP036282.1"/>
</dbReference>
<dbReference type="Gene3D" id="1.25.40.10">
    <property type="entry name" value="Tetratricopeptide repeat domain"/>
    <property type="match status" value="1"/>
</dbReference>
<name>A0A515EL76_9BURK</name>
<proteinExistence type="predicted"/>
<evidence type="ECO:0000313" key="1">
    <source>
        <dbReference type="EMBL" id="QDL53415.1"/>
    </source>
</evidence>
<sequence>MKHWNTFSCSQDYLFDAQRVRSQWACLHLSDQEPLPENPDVLAAWALFHSGKFQAATELGLSAGMTGMTVANKATCIYANYLEPKESNKLRLLQEVAERAQEQSTVQPNNANAFYWRGYALGRYSQGISVAKALAQGLGTKVKAALDATIQLQPHHADAHFAMGTFHAEVIDKVGVLIGHMTYGAKKDTCLQLFKRGLTLAPRSRIGLIEYANALVMLEGEDRLADATRLYEQSAALTPNDALEHLDVEMAKAELAENAKPLR</sequence>
<protein>
    <recommendedName>
        <fullName evidence="3">Tetratricopeptide repeat protein</fullName>
    </recommendedName>
</protein>
<dbReference type="AlphaFoldDB" id="A0A515EL76"/>
<accession>A0A515EL76</accession>
<keyword evidence="2" id="KW-1185">Reference proteome</keyword>
<evidence type="ECO:0008006" key="3">
    <source>
        <dbReference type="Google" id="ProtNLM"/>
    </source>
</evidence>
<dbReference type="Proteomes" id="UP000317365">
    <property type="component" value="Chromosome"/>
</dbReference>
<dbReference type="InterPro" id="IPR011990">
    <property type="entry name" value="TPR-like_helical_dom_sf"/>
</dbReference>
<dbReference type="SUPFAM" id="SSF48452">
    <property type="entry name" value="TPR-like"/>
    <property type="match status" value="1"/>
</dbReference>
<reference evidence="2" key="1">
    <citation type="submission" date="2019-02" db="EMBL/GenBank/DDBJ databases">
        <title>Complete genome sequence of Rhodoferax sp. Gr-4.</title>
        <authorList>
            <person name="Jin L."/>
        </authorList>
    </citation>
    <scope>NUCLEOTIDE SEQUENCE [LARGE SCALE GENOMIC DNA]</scope>
    <source>
        <strain evidence="2">Gr-4</strain>
    </source>
</reference>
<evidence type="ECO:0000313" key="2">
    <source>
        <dbReference type="Proteomes" id="UP000317365"/>
    </source>
</evidence>
<dbReference type="KEGG" id="rhg:EXZ61_04060"/>
<reference evidence="2" key="2">
    <citation type="journal article" date="2020" name="Int. J. Syst. Evol. Microbiol.">
        <title>Genomic insights into a novel species Rhodoferax aquaticus sp. nov., isolated from freshwater.</title>
        <authorList>
            <person name="Li T."/>
            <person name="Zhuo Y."/>
            <person name="Jin C.Z."/>
            <person name="Wu X."/>
            <person name="Ko S.R."/>
            <person name="Jin F.J."/>
            <person name="Ahn C.Y."/>
            <person name="Oh H.M."/>
            <person name="Lee H.G."/>
            <person name="Jin L."/>
        </authorList>
    </citation>
    <scope>NUCLEOTIDE SEQUENCE [LARGE SCALE GENOMIC DNA]</scope>
    <source>
        <strain evidence="2">Gr-4</strain>
    </source>
</reference>
<organism evidence="1 2">
    <name type="scientific">Rhodoferax aquaticus</name>
    <dbReference type="NCBI Taxonomy" id="2527691"/>
    <lineage>
        <taxon>Bacteria</taxon>
        <taxon>Pseudomonadati</taxon>
        <taxon>Pseudomonadota</taxon>
        <taxon>Betaproteobacteria</taxon>
        <taxon>Burkholderiales</taxon>
        <taxon>Comamonadaceae</taxon>
        <taxon>Rhodoferax</taxon>
    </lineage>
</organism>
<dbReference type="EMBL" id="CP036282">
    <property type="protein sequence ID" value="QDL53415.1"/>
    <property type="molecule type" value="Genomic_DNA"/>
</dbReference>
<gene>
    <name evidence="1" type="ORF">EXZ61_04060</name>
</gene>